<dbReference type="PANTHER" id="PTHR46957">
    <property type="entry name" value="CYTOKINE RECEPTOR"/>
    <property type="match status" value="1"/>
</dbReference>
<dbReference type="InterPro" id="IPR050713">
    <property type="entry name" value="RTP_Phos/Ushers"/>
</dbReference>
<evidence type="ECO:0000313" key="14">
    <source>
        <dbReference type="Ensembl" id="ENSPKIP00000037696.1"/>
    </source>
</evidence>
<dbReference type="STRING" id="1676925.ENSPKIP00000037696"/>
<evidence type="ECO:0000256" key="1">
    <source>
        <dbReference type="ARBA" id="ARBA00004251"/>
    </source>
</evidence>
<feature type="domain" description="Fibronectin type-III" evidence="13">
    <location>
        <begin position="243"/>
        <end position="337"/>
    </location>
</feature>
<feature type="region of interest" description="Disordered" evidence="11">
    <location>
        <begin position="318"/>
        <end position="345"/>
    </location>
</feature>
<keyword evidence="3" id="KW-1003">Cell membrane</keyword>
<dbReference type="InterPro" id="IPR036116">
    <property type="entry name" value="FN3_sf"/>
</dbReference>
<evidence type="ECO:0000313" key="15">
    <source>
        <dbReference type="Proteomes" id="UP000261540"/>
    </source>
</evidence>
<evidence type="ECO:0000256" key="8">
    <source>
        <dbReference type="ARBA" id="ARBA00023136"/>
    </source>
</evidence>
<feature type="transmembrane region" description="Helical" evidence="12">
    <location>
        <begin position="449"/>
        <end position="468"/>
    </location>
</feature>
<dbReference type="GeneTree" id="ENSGT00940000159637"/>
<evidence type="ECO:0000256" key="7">
    <source>
        <dbReference type="ARBA" id="ARBA00022989"/>
    </source>
</evidence>
<evidence type="ECO:0000256" key="2">
    <source>
        <dbReference type="ARBA" id="ARBA00009588"/>
    </source>
</evidence>
<dbReference type="Proteomes" id="UP000261540">
    <property type="component" value="Unplaced"/>
</dbReference>
<comment type="subcellular location">
    <subcellularLocation>
        <location evidence="1">Cell membrane</location>
        <topology evidence="1">Single-pass type I membrane protein</topology>
    </subcellularLocation>
</comment>
<evidence type="ECO:0000256" key="6">
    <source>
        <dbReference type="ARBA" id="ARBA00022737"/>
    </source>
</evidence>
<dbReference type="GO" id="GO:0005886">
    <property type="term" value="C:plasma membrane"/>
    <property type="evidence" value="ECO:0007669"/>
    <property type="project" value="UniProtKB-SubCell"/>
</dbReference>
<organism evidence="14 15">
    <name type="scientific">Paramormyrops kingsleyae</name>
    <dbReference type="NCBI Taxonomy" id="1676925"/>
    <lineage>
        <taxon>Eukaryota</taxon>
        <taxon>Metazoa</taxon>
        <taxon>Chordata</taxon>
        <taxon>Craniata</taxon>
        <taxon>Vertebrata</taxon>
        <taxon>Euteleostomi</taxon>
        <taxon>Actinopterygii</taxon>
        <taxon>Neopterygii</taxon>
        <taxon>Teleostei</taxon>
        <taxon>Osteoglossocephala</taxon>
        <taxon>Osteoglossomorpha</taxon>
        <taxon>Osteoglossiformes</taxon>
        <taxon>Mormyridae</taxon>
        <taxon>Paramormyrops</taxon>
    </lineage>
</organism>
<dbReference type="SUPFAM" id="SSF49265">
    <property type="entry name" value="Fibronectin type III"/>
    <property type="match status" value="3"/>
</dbReference>
<dbReference type="CDD" id="cd00063">
    <property type="entry name" value="FN3"/>
    <property type="match status" value="4"/>
</dbReference>
<keyword evidence="7 12" id="KW-1133">Transmembrane helix</keyword>
<dbReference type="Ensembl" id="ENSPKIT00000018670.1">
    <property type="protein sequence ID" value="ENSPKIP00000037696.1"/>
    <property type="gene ID" value="ENSPKIG00000015768.1"/>
</dbReference>
<evidence type="ECO:0000259" key="13">
    <source>
        <dbReference type="PROSITE" id="PS50853"/>
    </source>
</evidence>
<dbReference type="InterPro" id="IPR003961">
    <property type="entry name" value="FN3_dom"/>
</dbReference>
<name>A0A3B3T5V7_9TELE</name>
<evidence type="ECO:0000256" key="11">
    <source>
        <dbReference type="SAM" id="MobiDB-lite"/>
    </source>
</evidence>
<accession>A0A3B3T5V7</accession>
<feature type="compositionally biased region" description="Pro residues" evidence="11">
    <location>
        <begin position="232"/>
        <end position="245"/>
    </location>
</feature>
<keyword evidence="8 12" id="KW-0472">Membrane</keyword>
<keyword evidence="9" id="KW-1015">Disulfide bond</keyword>
<keyword evidence="15" id="KW-1185">Reference proteome</keyword>
<dbReference type="AlphaFoldDB" id="A0A3B3T5V7"/>
<dbReference type="Pfam" id="PF00041">
    <property type="entry name" value="fn3"/>
    <property type="match status" value="4"/>
</dbReference>
<dbReference type="PROSITE" id="PS50853">
    <property type="entry name" value="FN3"/>
    <property type="match status" value="4"/>
</dbReference>
<keyword evidence="6" id="KW-0677">Repeat</keyword>
<keyword evidence="5" id="KW-0732">Signal</keyword>
<feature type="domain" description="Fibronectin type-III" evidence="13">
    <location>
        <begin position="138"/>
        <end position="230"/>
    </location>
</feature>
<sequence>MRKEDTEASPLTAFLYSFWGGALAFPACSLVPVAPPPLSLLSTSPTDIHVMWLPLSPELSRGTITRYRVDYCAMDKAHLVSSVEVAANETQVTLRGLNPGQMYRLRVVARTRAGYGPPPEWTLHCTPDLFNYSTVFHAPTGLKVRAKASSLDVTWQPSPNHTRVSGYRLYCREVLSDAKDTMSVELRKTVHRYEIRELAPGQLYEVRVQAYSERRDGYAAVWRGRTQREPAASPPPDAFPPPPPSSIRASANSSTSIWLRWDRPRAGGSPEVQHYTVRCSPVGLRNASLVSYFTSTTQEILLDALRPSTRYEMAVQSNGLEEGGPFSGTVEESTLPDRPSTPPAELQLSALDSSTVLVSWRPPVEPNGIIVEYRILYSSSSTQPEHLWSSLSLDGVTISTEVQKLLGDTRYYFKMAALTVVGAGPYSPIKDVHTPPAGHELDVPTVTGILLGVSLGLLCIILCVCFSLRGHRTR</sequence>
<dbReference type="FunFam" id="2.60.40.10:FF:000551">
    <property type="entry name" value="Protogenin A"/>
    <property type="match status" value="1"/>
</dbReference>
<keyword evidence="10" id="KW-0393">Immunoglobulin domain</keyword>
<dbReference type="SMART" id="SM00060">
    <property type="entry name" value="FN3"/>
    <property type="match status" value="4"/>
</dbReference>
<feature type="domain" description="Fibronectin type-III" evidence="13">
    <location>
        <begin position="342"/>
        <end position="437"/>
    </location>
</feature>
<proteinExistence type="inferred from homology"/>
<evidence type="ECO:0000256" key="9">
    <source>
        <dbReference type="ARBA" id="ARBA00023157"/>
    </source>
</evidence>
<evidence type="ECO:0000256" key="4">
    <source>
        <dbReference type="ARBA" id="ARBA00022692"/>
    </source>
</evidence>
<dbReference type="Gene3D" id="2.60.40.10">
    <property type="entry name" value="Immunoglobulins"/>
    <property type="match status" value="4"/>
</dbReference>
<dbReference type="InterPro" id="IPR013783">
    <property type="entry name" value="Ig-like_fold"/>
</dbReference>
<feature type="domain" description="Fibronectin type-III" evidence="13">
    <location>
        <begin position="34"/>
        <end position="129"/>
    </location>
</feature>
<reference evidence="14" key="1">
    <citation type="submission" date="2025-08" db="UniProtKB">
        <authorList>
            <consortium name="Ensembl"/>
        </authorList>
    </citation>
    <scope>IDENTIFICATION</scope>
</reference>
<evidence type="ECO:0000256" key="3">
    <source>
        <dbReference type="ARBA" id="ARBA00022475"/>
    </source>
</evidence>
<evidence type="ECO:0000256" key="12">
    <source>
        <dbReference type="SAM" id="Phobius"/>
    </source>
</evidence>
<feature type="region of interest" description="Disordered" evidence="11">
    <location>
        <begin position="226"/>
        <end position="250"/>
    </location>
</feature>
<dbReference type="PANTHER" id="PTHR46957:SF3">
    <property type="entry name" value="CYTOKINE RECEPTOR"/>
    <property type="match status" value="1"/>
</dbReference>
<protein>
    <recommendedName>
        <fullName evidence="13">Fibronectin type-III domain-containing protein</fullName>
    </recommendedName>
</protein>
<evidence type="ECO:0000256" key="10">
    <source>
        <dbReference type="ARBA" id="ARBA00023319"/>
    </source>
</evidence>
<comment type="similarity">
    <text evidence="2">Belongs to the immunoglobulin superfamily. DCC family.</text>
</comment>
<keyword evidence="4 12" id="KW-0812">Transmembrane</keyword>
<evidence type="ECO:0000256" key="5">
    <source>
        <dbReference type="ARBA" id="ARBA00022729"/>
    </source>
</evidence>
<dbReference type="FunFam" id="2.60.40.10:FF:000759">
    <property type="entry name" value="Immunoglobulin superfamily DCC subclass member 4"/>
    <property type="match status" value="1"/>
</dbReference>
<reference evidence="14" key="2">
    <citation type="submission" date="2025-09" db="UniProtKB">
        <authorList>
            <consortium name="Ensembl"/>
        </authorList>
    </citation>
    <scope>IDENTIFICATION</scope>
</reference>